<feature type="transmembrane region" description="Helical" evidence="1">
    <location>
        <begin position="172"/>
        <end position="194"/>
    </location>
</feature>
<keyword evidence="1" id="KW-0472">Membrane</keyword>
<dbReference type="EMBL" id="FOWQ01000003">
    <property type="protein sequence ID" value="SFP13569.1"/>
    <property type="molecule type" value="Genomic_DNA"/>
</dbReference>
<feature type="transmembrane region" description="Helical" evidence="1">
    <location>
        <begin position="206"/>
        <end position="231"/>
    </location>
</feature>
<sequence length="302" mass="30557">MWFLWVLCGLVLWLVAGLVLGTVMGRAVRLADSRTPGARDGAVLTTADLPGGAARAGVAAAAPRRRVPFPPVAVALAAVGVALEGVGYAVALTGARGRLAGLLSMDAPFSVPRLYVAALFAAAAVAALVGGARLSGRRTWWTAVALVAGGVATVKIGSTVHARLFGTAQDVLTTAGAVLASVGIAGAVLAWLWSMSRGDRRDRRRVLRSLGLYAGASVGLSGVSVVVGGVYGGASRWAAMATFVEETGEALTAAAFLVAVLVGVAPRLVLPADWALRRADDARTLDVAHAGAGLGVHREPTG</sequence>
<gene>
    <name evidence="2" type="ORF">SAMN05660464_2172</name>
</gene>
<dbReference type="Proteomes" id="UP000198857">
    <property type="component" value="Unassembled WGS sequence"/>
</dbReference>
<reference evidence="3" key="1">
    <citation type="submission" date="2016-10" db="EMBL/GenBank/DDBJ databases">
        <authorList>
            <person name="Varghese N."/>
            <person name="Submissions S."/>
        </authorList>
    </citation>
    <scope>NUCLEOTIDE SEQUENCE [LARGE SCALE GENOMIC DNA]</scope>
    <source>
        <strain evidence="3">DSM 44208</strain>
    </source>
</reference>
<keyword evidence="3" id="KW-1185">Reference proteome</keyword>
<feature type="transmembrane region" description="Helical" evidence="1">
    <location>
        <begin position="251"/>
        <end position="270"/>
    </location>
</feature>
<name>A0A1I5MVI5_9ACTN</name>
<proteinExistence type="predicted"/>
<evidence type="ECO:0000256" key="1">
    <source>
        <dbReference type="SAM" id="Phobius"/>
    </source>
</evidence>
<evidence type="ECO:0000313" key="2">
    <source>
        <dbReference type="EMBL" id="SFP13569.1"/>
    </source>
</evidence>
<organism evidence="2 3">
    <name type="scientific">Geodermatophilus dictyosporus</name>
    <dbReference type="NCBI Taxonomy" id="1523247"/>
    <lineage>
        <taxon>Bacteria</taxon>
        <taxon>Bacillati</taxon>
        <taxon>Actinomycetota</taxon>
        <taxon>Actinomycetes</taxon>
        <taxon>Geodermatophilales</taxon>
        <taxon>Geodermatophilaceae</taxon>
        <taxon>Geodermatophilus</taxon>
    </lineage>
</organism>
<feature type="transmembrane region" description="Helical" evidence="1">
    <location>
        <begin position="114"/>
        <end position="132"/>
    </location>
</feature>
<keyword evidence="1" id="KW-0812">Transmembrane</keyword>
<dbReference type="RefSeq" id="WP_091109066.1">
    <property type="nucleotide sequence ID" value="NZ_FOWQ01000003.1"/>
</dbReference>
<dbReference type="STRING" id="1523247.SAMN05660464_2172"/>
<dbReference type="AlphaFoldDB" id="A0A1I5MVI5"/>
<protein>
    <submittedName>
        <fullName evidence="2">Uncharacterized protein</fullName>
    </submittedName>
</protein>
<accession>A0A1I5MVI5</accession>
<feature type="transmembrane region" description="Helical" evidence="1">
    <location>
        <begin position="74"/>
        <end position="94"/>
    </location>
</feature>
<evidence type="ECO:0000313" key="3">
    <source>
        <dbReference type="Proteomes" id="UP000198857"/>
    </source>
</evidence>
<feature type="transmembrane region" description="Helical" evidence="1">
    <location>
        <begin position="139"/>
        <end position="160"/>
    </location>
</feature>
<keyword evidence="1" id="KW-1133">Transmembrane helix</keyword>